<sequence>MCGIVGCTTTERADRYLLPALQALEYRGYDSVGVAIATTDGTVTTVRSINRIGDLTAQLEARTGARLSGTGIGHTRWATHGDVTEANAHPHQDCDGLVSVVHNGIIENADVLRAELIAEGHRFSSGVDSEVICHLIEQSLVGASDSGLQGAIESCVRRLEGSWAILVMETSTGRLFATTHRAPLLVASSDNGHFVASDVTAIAPWITAFRVMSDGDLVELGSPLRWIAGGVEVAPPEALGLSWSSSFLSLAADDPDFMGREIAEQPETVERILSELAPRVSTGDLWRELGLPHFRRVAVLGCGTSLNAGRIIAHAFGAFGAIVNTAVTASEAGAVVLDAETLVIAASQSGETADVLRALDELQTGRGRVLALTNSMHSTLARRADGVLNCSAGPEIGVAATKTFVAQVVTGVCLALSAMVARGTILRAQADAIVDDLRRTPDRLENAIAVSRQWVPDIVESVRDAQGFLFLGRGAGVVYAAEGALKLKELTYRWAEHYPAGELKHGPLALVEEGTPVVVIESADGRLSANVAEVRSRGGRVISIGGPGSSIPVVDGHPEAFARSGRVSQGRGGNTFAACGPLESVVPMQILARELAIALGRDVDKPRNLAKSVTVE</sequence>
<dbReference type="GO" id="GO:0004360">
    <property type="term" value="F:glutamine-fructose-6-phosphate transaminase (isomerizing) activity"/>
    <property type="evidence" value="ECO:0007669"/>
    <property type="project" value="UniProtKB-EC"/>
</dbReference>
<feature type="domain" description="SIS" evidence="9">
    <location>
        <begin position="285"/>
        <end position="424"/>
    </location>
</feature>
<feature type="domain" description="SIS" evidence="9">
    <location>
        <begin position="458"/>
        <end position="606"/>
    </location>
</feature>
<dbReference type="Gene3D" id="3.40.50.10490">
    <property type="entry name" value="Glucose-6-phosphate isomerase like protein, domain 1"/>
    <property type="match status" value="2"/>
</dbReference>
<dbReference type="CDD" id="cd05009">
    <property type="entry name" value="SIS_GlmS_GlmD_2"/>
    <property type="match status" value="1"/>
</dbReference>
<keyword evidence="7" id="KW-0315">Glutamine amidotransferase</keyword>
<dbReference type="EC" id="2.6.1.16" evidence="2"/>
<evidence type="ECO:0000259" key="9">
    <source>
        <dbReference type="PROSITE" id="PS51464"/>
    </source>
</evidence>
<dbReference type="Pfam" id="PF01380">
    <property type="entry name" value="SIS"/>
    <property type="match status" value="2"/>
</dbReference>
<keyword evidence="6" id="KW-0677">Repeat</keyword>
<accession>A0A4T2BNR2</accession>
<feature type="domain" description="Glutamine amidotransferase type-2" evidence="8">
    <location>
        <begin position="2"/>
        <end position="223"/>
    </location>
</feature>
<evidence type="ECO:0000256" key="1">
    <source>
        <dbReference type="ARBA" id="ARBA00001031"/>
    </source>
</evidence>
<dbReference type="NCBIfam" id="NF001484">
    <property type="entry name" value="PRK00331.1"/>
    <property type="match status" value="1"/>
</dbReference>
<evidence type="ECO:0000259" key="8">
    <source>
        <dbReference type="PROSITE" id="PS51278"/>
    </source>
</evidence>
<dbReference type="SUPFAM" id="SSF56235">
    <property type="entry name" value="N-terminal nucleophile aminohydrolases (Ntn hydrolases)"/>
    <property type="match status" value="1"/>
</dbReference>
<dbReference type="Pfam" id="PF13522">
    <property type="entry name" value="GATase_6"/>
    <property type="match status" value="1"/>
</dbReference>
<dbReference type="InterPro" id="IPR029055">
    <property type="entry name" value="Ntn_hydrolases_N"/>
</dbReference>
<dbReference type="GO" id="GO:0005829">
    <property type="term" value="C:cytosol"/>
    <property type="evidence" value="ECO:0007669"/>
    <property type="project" value="TreeGrafter"/>
</dbReference>
<dbReference type="InterPro" id="IPR046348">
    <property type="entry name" value="SIS_dom_sf"/>
</dbReference>
<keyword evidence="5 10" id="KW-0808">Transferase</keyword>
<dbReference type="AlphaFoldDB" id="A0A4T2BNR2"/>
<dbReference type="SUPFAM" id="SSF53697">
    <property type="entry name" value="SIS domain"/>
    <property type="match status" value="1"/>
</dbReference>
<dbReference type="GO" id="GO:0006487">
    <property type="term" value="P:protein N-linked glycosylation"/>
    <property type="evidence" value="ECO:0007669"/>
    <property type="project" value="TreeGrafter"/>
</dbReference>
<dbReference type="GO" id="GO:0006047">
    <property type="term" value="P:UDP-N-acetylglucosamine metabolic process"/>
    <property type="evidence" value="ECO:0007669"/>
    <property type="project" value="TreeGrafter"/>
</dbReference>
<keyword evidence="11" id="KW-1185">Reference proteome</keyword>
<dbReference type="PANTHER" id="PTHR10937:SF0">
    <property type="entry name" value="GLUTAMINE--FRUCTOSE-6-PHOSPHATE TRANSAMINASE (ISOMERIZING)"/>
    <property type="match status" value="1"/>
</dbReference>
<dbReference type="OrthoDB" id="9761808at2"/>
<dbReference type="PROSITE" id="PS51278">
    <property type="entry name" value="GATASE_TYPE_2"/>
    <property type="match status" value="1"/>
</dbReference>
<dbReference type="InterPro" id="IPR017932">
    <property type="entry name" value="GATase_2_dom"/>
</dbReference>
<dbReference type="Proteomes" id="UP000306192">
    <property type="component" value="Unassembled WGS sequence"/>
</dbReference>
<dbReference type="CDD" id="cd05008">
    <property type="entry name" value="SIS_GlmS_GlmD_1"/>
    <property type="match status" value="1"/>
</dbReference>
<dbReference type="Gene3D" id="3.60.20.10">
    <property type="entry name" value="Glutamine Phosphoribosylpyrophosphate, subunit 1, domain 1"/>
    <property type="match status" value="1"/>
</dbReference>
<reference evidence="10 11" key="1">
    <citation type="journal article" date="2019" name="Microorganisms">
        <title>Systematic Affiliation and Genome Analysis of Subtercola vilae DB165(T) with Particular Emphasis on Cold Adaptation of an Isolate from a High-Altitude Cold Volcano Lake.</title>
        <authorList>
            <person name="Villalobos A.S."/>
            <person name="Wiese J."/>
            <person name="Imhoff J.F."/>
            <person name="Dorador C."/>
            <person name="Keller A."/>
            <person name="Hentschel U."/>
        </authorList>
    </citation>
    <scope>NUCLEOTIDE SEQUENCE [LARGE SCALE GENOMIC DNA]</scope>
    <source>
        <strain evidence="10 11">DB165</strain>
    </source>
</reference>
<evidence type="ECO:0000313" key="10">
    <source>
        <dbReference type="EMBL" id="TIH33027.1"/>
    </source>
</evidence>
<dbReference type="PROSITE" id="PS51464">
    <property type="entry name" value="SIS"/>
    <property type="match status" value="2"/>
</dbReference>
<evidence type="ECO:0000256" key="2">
    <source>
        <dbReference type="ARBA" id="ARBA00012916"/>
    </source>
</evidence>
<evidence type="ECO:0000256" key="4">
    <source>
        <dbReference type="ARBA" id="ARBA00022576"/>
    </source>
</evidence>
<dbReference type="InterPro" id="IPR001347">
    <property type="entry name" value="SIS_dom"/>
</dbReference>
<dbReference type="EMBL" id="QYRT01000038">
    <property type="protein sequence ID" value="TIH33027.1"/>
    <property type="molecule type" value="Genomic_DNA"/>
</dbReference>
<gene>
    <name evidence="10" type="primary">glmS</name>
    <name evidence="10" type="ORF">D4765_15355</name>
</gene>
<dbReference type="NCBIfam" id="TIGR01135">
    <property type="entry name" value="glmS"/>
    <property type="match status" value="1"/>
</dbReference>
<comment type="catalytic activity">
    <reaction evidence="1">
        <text>D-fructose 6-phosphate + L-glutamine = D-glucosamine 6-phosphate + L-glutamate</text>
        <dbReference type="Rhea" id="RHEA:13237"/>
        <dbReference type="ChEBI" id="CHEBI:29985"/>
        <dbReference type="ChEBI" id="CHEBI:58359"/>
        <dbReference type="ChEBI" id="CHEBI:58725"/>
        <dbReference type="ChEBI" id="CHEBI:61527"/>
        <dbReference type="EC" id="2.6.1.16"/>
    </reaction>
</comment>
<keyword evidence="4 10" id="KW-0032">Aminotransferase</keyword>
<name>A0A4T2BNR2_9MICO</name>
<evidence type="ECO:0000256" key="7">
    <source>
        <dbReference type="ARBA" id="ARBA00022962"/>
    </source>
</evidence>
<dbReference type="InterPro" id="IPR035466">
    <property type="entry name" value="GlmS/AgaS_SIS"/>
</dbReference>
<evidence type="ECO:0000313" key="11">
    <source>
        <dbReference type="Proteomes" id="UP000306192"/>
    </source>
</evidence>
<proteinExistence type="predicted"/>
<evidence type="ECO:0000256" key="5">
    <source>
        <dbReference type="ARBA" id="ARBA00022679"/>
    </source>
</evidence>
<dbReference type="InterPro" id="IPR047084">
    <property type="entry name" value="GFAT_N"/>
</dbReference>
<dbReference type="GO" id="GO:0006002">
    <property type="term" value="P:fructose 6-phosphate metabolic process"/>
    <property type="evidence" value="ECO:0007669"/>
    <property type="project" value="TreeGrafter"/>
</dbReference>
<evidence type="ECO:0000256" key="6">
    <source>
        <dbReference type="ARBA" id="ARBA00022737"/>
    </source>
</evidence>
<dbReference type="CDD" id="cd00714">
    <property type="entry name" value="GFAT"/>
    <property type="match status" value="1"/>
</dbReference>
<dbReference type="RefSeq" id="WP_136643192.1">
    <property type="nucleotide sequence ID" value="NZ_QYRT01000038.1"/>
</dbReference>
<dbReference type="InterPro" id="IPR005855">
    <property type="entry name" value="GFAT"/>
</dbReference>
<organism evidence="10 11">
    <name type="scientific">Subtercola vilae</name>
    <dbReference type="NCBI Taxonomy" id="2056433"/>
    <lineage>
        <taxon>Bacteria</taxon>
        <taxon>Bacillati</taxon>
        <taxon>Actinomycetota</taxon>
        <taxon>Actinomycetes</taxon>
        <taxon>Micrococcales</taxon>
        <taxon>Microbacteriaceae</taxon>
        <taxon>Subtercola</taxon>
    </lineage>
</organism>
<dbReference type="PANTHER" id="PTHR10937">
    <property type="entry name" value="GLUCOSAMINE--FRUCTOSE-6-PHOSPHATE AMINOTRANSFERASE, ISOMERIZING"/>
    <property type="match status" value="1"/>
</dbReference>
<evidence type="ECO:0000256" key="3">
    <source>
        <dbReference type="ARBA" id="ARBA00016090"/>
    </source>
</evidence>
<dbReference type="GO" id="GO:0097367">
    <property type="term" value="F:carbohydrate derivative binding"/>
    <property type="evidence" value="ECO:0007669"/>
    <property type="project" value="InterPro"/>
</dbReference>
<comment type="caution">
    <text evidence="10">The sequence shown here is derived from an EMBL/GenBank/DDBJ whole genome shotgun (WGS) entry which is preliminary data.</text>
</comment>
<dbReference type="InterPro" id="IPR035490">
    <property type="entry name" value="GlmS/FrlB_SIS"/>
</dbReference>
<protein>
    <recommendedName>
        <fullName evidence="3">Glutamine--fructose-6-phosphate aminotransferase [isomerizing]</fullName>
        <ecNumber evidence="2">2.6.1.16</ecNumber>
    </recommendedName>
</protein>